<dbReference type="Proteomes" id="UP000240739">
    <property type="component" value="Unassembled WGS sequence"/>
</dbReference>
<evidence type="ECO:0000256" key="4">
    <source>
        <dbReference type="ARBA" id="ARBA00022898"/>
    </source>
</evidence>
<keyword evidence="2 7" id="KW-0032">Aminotransferase</keyword>
<evidence type="ECO:0000256" key="2">
    <source>
        <dbReference type="ARBA" id="ARBA00022576"/>
    </source>
</evidence>
<dbReference type="AlphaFoldDB" id="A0A2T4UB72"/>
<dbReference type="GO" id="GO:0030170">
    <property type="term" value="F:pyridoxal phosphate binding"/>
    <property type="evidence" value="ECO:0007669"/>
    <property type="project" value="InterPro"/>
</dbReference>
<evidence type="ECO:0000256" key="5">
    <source>
        <dbReference type="RuleBase" id="RU003560"/>
    </source>
</evidence>
<dbReference type="Pfam" id="PF00202">
    <property type="entry name" value="Aminotran_3"/>
    <property type="match status" value="1"/>
</dbReference>
<gene>
    <name evidence="7" type="ORF">C7Y72_22140</name>
</gene>
<name>A0A2T4UB72_9ACTN</name>
<dbReference type="Gene3D" id="3.90.1150.10">
    <property type="entry name" value="Aspartate Aminotransferase, domain 1"/>
    <property type="match status" value="1"/>
</dbReference>
<protein>
    <submittedName>
        <fullName evidence="7">Acetylornithine aminotransferase</fullName>
    </submittedName>
</protein>
<dbReference type="FunFam" id="3.40.640.10:FF:000004">
    <property type="entry name" value="Acetylornithine aminotransferase"/>
    <property type="match status" value="1"/>
</dbReference>
<dbReference type="InterPro" id="IPR015422">
    <property type="entry name" value="PyrdxlP-dep_Trfase_small"/>
</dbReference>
<evidence type="ECO:0000256" key="3">
    <source>
        <dbReference type="ARBA" id="ARBA00022679"/>
    </source>
</evidence>
<comment type="caution">
    <text evidence="7">The sequence shown here is derived from an EMBL/GenBank/DDBJ whole genome shotgun (WGS) entry which is preliminary data.</text>
</comment>
<dbReference type="EMBL" id="PYYB01000006">
    <property type="protein sequence ID" value="PTL54116.1"/>
    <property type="molecule type" value="Genomic_DNA"/>
</dbReference>
<dbReference type="PANTHER" id="PTHR11986:SF79">
    <property type="entry name" value="ACETYLORNITHINE AMINOTRANSFERASE, MITOCHONDRIAL"/>
    <property type="match status" value="1"/>
</dbReference>
<keyword evidence="3 7" id="KW-0808">Transferase</keyword>
<dbReference type="PROSITE" id="PS00600">
    <property type="entry name" value="AA_TRANSFER_CLASS_3"/>
    <property type="match status" value="1"/>
</dbReference>
<comment type="cofactor">
    <cofactor evidence="1">
        <name>pyridoxal 5'-phosphate</name>
        <dbReference type="ChEBI" id="CHEBI:597326"/>
    </cofactor>
</comment>
<dbReference type="PIRSF" id="PIRSF000521">
    <property type="entry name" value="Transaminase_4ab_Lys_Orn"/>
    <property type="match status" value="1"/>
</dbReference>
<dbReference type="SUPFAM" id="SSF53383">
    <property type="entry name" value="PLP-dependent transferases"/>
    <property type="match status" value="1"/>
</dbReference>
<dbReference type="CDD" id="cd00610">
    <property type="entry name" value="OAT_like"/>
    <property type="match status" value="1"/>
</dbReference>
<organism evidence="7 8">
    <name type="scientific">Paraconexibacter algicola</name>
    <dbReference type="NCBI Taxonomy" id="2133960"/>
    <lineage>
        <taxon>Bacteria</taxon>
        <taxon>Bacillati</taxon>
        <taxon>Actinomycetota</taxon>
        <taxon>Thermoleophilia</taxon>
        <taxon>Solirubrobacterales</taxon>
        <taxon>Paraconexibacteraceae</taxon>
        <taxon>Paraconexibacter</taxon>
    </lineage>
</organism>
<evidence type="ECO:0000313" key="8">
    <source>
        <dbReference type="Proteomes" id="UP000240739"/>
    </source>
</evidence>
<dbReference type="InterPro" id="IPR015421">
    <property type="entry name" value="PyrdxlP-dep_Trfase_major"/>
</dbReference>
<dbReference type="InterPro" id="IPR050103">
    <property type="entry name" value="Class-III_PLP-dep_AT"/>
</dbReference>
<keyword evidence="4 5" id="KW-0663">Pyridoxal phosphate</keyword>
<dbReference type="PANTHER" id="PTHR11986">
    <property type="entry name" value="AMINOTRANSFERASE CLASS III"/>
    <property type="match status" value="1"/>
</dbReference>
<dbReference type="RefSeq" id="WP_107571391.1">
    <property type="nucleotide sequence ID" value="NZ_PYYB01000006.1"/>
</dbReference>
<accession>A0A2T4UB72</accession>
<dbReference type="InterPro" id="IPR015424">
    <property type="entry name" value="PyrdxlP-dep_Trfase"/>
</dbReference>
<feature type="compositionally biased region" description="Gly residues" evidence="6">
    <location>
        <begin position="7"/>
        <end position="17"/>
    </location>
</feature>
<dbReference type="OrthoDB" id="9801052at2"/>
<proteinExistence type="inferred from homology"/>
<evidence type="ECO:0000256" key="6">
    <source>
        <dbReference type="SAM" id="MobiDB-lite"/>
    </source>
</evidence>
<dbReference type="GO" id="GO:0008483">
    <property type="term" value="F:transaminase activity"/>
    <property type="evidence" value="ECO:0007669"/>
    <property type="project" value="UniProtKB-KW"/>
</dbReference>
<evidence type="ECO:0000256" key="1">
    <source>
        <dbReference type="ARBA" id="ARBA00001933"/>
    </source>
</evidence>
<dbReference type="InterPro" id="IPR049704">
    <property type="entry name" value="Aminotrans_3_PPA_site"/>
</dbReference>
<reference evidence="7 8" key="1">
    <citation type="submission" date="2018-03" db="EMBL/GenBank/DDBJ databases">
        <title>Aquarubrobacter algicola gen. nov., sp. nov., a novel actinobacterium isolated from shallow eutrophic lake during the end of cyanobacterial harmful algal blooms.</title>
        <authorList>
            <person name="Chun S.J."/>
        </authorList>
    </citation>
    <scope>NUCLEOTIDE SEQUENCE [LARGE SCALE GENOMIC DNA]</scope>
    <source>
        <strain evidence="7 8">Seoho-28</strain>
    </source>
</reference>
<comment type="similarity">
    <text evidence="5">Belongs to the class-III pyridoxal-phosphate-dependent aminotransferase family.</text>
</comment>
<dbReference type="InterPro" id="IPR005814">
    <property type="entry name" value="Aminotrans_3"/>
</dbReference>
<dbReference type="Gene3D" id="3.40.640.10">
    <property type="entry name" value="Type I PLP-dependent aspartate aminotransferase-like (Major domain)"/>
    <property type="match status" value="1"/>
</dbReference>
<dbReference type="GO" id="GO:0042802">
    <property type="term" value="F:identical protein binding"/>
    <property type="evidence" value="ECO:0007669"/>
    <property type="project" value="TreeGrafter"/>
</dbReference>
<sequence>MSDATCPGGGSTAGGGPCPRDRHLTANYARQPVNFVRGLGARLWDAEGHEYLDLQTGLAVNSVGHCHPAVVEAIAAQSAQLIHVGNLFYTDPMVRLSARLAEASKLGDGTKVFFTNSGTEAVEAALKCARKRRRAGTIVSVHRGFHGRTYGALSATPQESKQAPFAPLVPGFVAVEPTAEAITAAVDGGTAAVILETVQGESGVYPLPAEVLRAARAACDAHGAALVFDEIQCGLGRTGHLWGWEDSGVVPDAVTVAKALAGGLPIGALVAGPAMADVFEPGDHGSTFAGGPVQCAAGLAVLDVVGDPELLAAVRAAGERLSERLRDLPAVTEVRGRGYMQAIELDGIDAFALVGRALQEQRLVLNATSPSTLRLLPPLTIDPADLDEATTRLAALLS</sequence>
<keyword evidence="8" id="KW-1185">Reference proteome</keyword>
<evidence type="ECO:0000313" key="7">
    <source>
        <dbReference type="EMBL" id="PTL54116.1"/>
    </source>
</evidence>
<feature type="region of interest" description="Disordered" evidence="6">
    <location>
        <begin position="1"/>
        <end position="20"/>
    </location>
</feature>